<dbReference type="EMBL" id="CP027768">
    <property type="protein sequence ID" value="AYW50168.1"/>
    <property type="molecule type" value="Genomic_DNA"/>
</dbReference>
<gene>
    <name evidence="1" type="ORF">C7H83_06700</name>
</gene>
<organism evidence="1 2">
    <name type="scientific">Tetragenococcus halophilus</name>
    <name type="common">Pediococcus halophilus</name>
    <dbReference type="NCBI Taxonomy" id="51669"/>
    <lineage>
        <taxon>Bacteria</taxon>
        <taxon>Bacillati</taxon>
        <taxon>Bacillota</taxon>
        <taxon>Bacilli</taxon>
        <taxon>Lactobacillales</taxon>
        <taxon>Enterococcaceae</taxon>
        <taxon>Tetragenococcus</taxon>
    </lineage>
</organism>
<dbReference type="RefSeq" id="WP_103892468.1">
    <property type="nucleotide sequence ID" value="NZ_CP027768.1"/>
</dbReference>
<dbReference type="Proteomes" id="UP000280475">
    <property type="component" value="Chromosome"/>
</dbReference>
<dbReference type="SUPFAM" id="SSF88659">
    <property type="entry name" value="Sigma3 and sigma4 domains of RNA polymerase sigma factors"/>
    <property type="match status" value="1"/>
</dbReference>
<dbReference type="Gene3D" id="1.20.140.160">
    <property type="match status" value="1"/>
</dbReference>
<name>A0A3G5FJ59_TETHA</name>
<evidence type="ECO:0000313" key="2">
    <source>
        <dbReference type="Proteomes" id="UP000280475"/>
    </source>
</evidence>
<reference evidence="1 2" key="1">
    <citation type="journal article" date="2012" name="Int. J. Syst. Evol. Microbiol.">
        <title>Characterization of Tetragenococcus strains from sugar thick juice reveals a novel species, Tetragenococcus osmophilus sp. nov., and divides Tetragenococcus halophilus into two subspecies, T. halophilus subsp. halophilus subsp. nov. and T. halophilus subsp. flandriensis subsp. nov.</title>
        <authorList>
            <person name="Juste A."/>
            <person name="Van Trappen S."/>
            <person name="Verreth C."/>
            <person name="Cleenwerck I."/>
            <person name="De Vos P."/>
            <person name="Lievens B."/>
            <person name="Willems K.A."/>
        </authorList>
    </citation>
    <scope>NUCLEOTIDE SEQUENCE [LARGE SCALE GENOMIC DNA]</scope>
    <source>
        <strain evidence="1 2">LMG 26042</strain>
    </source>
</reference>
<sequence length="137" mass="15866">MGLLRDVDFNQTRKNAVNTLKNYRRLQRITGKSKIDIKSPIITDMPKSPSQGNKAEDALIQHMDAEAEQSAIVSGLMSLRLTNRTVLYYTFCDRDQWTEDEIGRDIGYSRRQVNRIKKEALVEFAESYRHGKLIAFR</sequence>
<dbReference type="AlphaFoldDB" id="A0A3G5FJ59"/>
<dbReference type="InterPro" id="IPR006524">
    <property type="entry name" value="ArpU-like"/>
</dbReference>
<dbReference type="NCBIfam" id="TIGR01637">
    <property type="entry name" value="phage_arpU"/>
    <property type="match status" value="1"/>
</dbReference>
<accession>A0A3G5FJ59</accession>
<evidence type="ECO:0000313" key="1">
    <source>
        <dbReference type="EMBL" id="AYW50168.1"/>
    </source>
</evidence>
<protein>
    <submittedName>
        <fullName evidence="1">Autolysin</fullName>
    </submittedName>
</protein>
<proteinExistence type="predicted"/>
<dbReference type="InterPro" id="IPR013324">
    <property type="entry name" value="RNA_pol_sigma_r3/r4-like"/>
</dbReference>